<sequence>DINETTPGSTTLGYKPGLPNYTYDTYGNGNLRTDPSRGITITYNHQDLPTSIVWANNQRLDLTYDAAGTLLRREKKTSFGSPEETRDYVGGIEYLQNGVGAKTLESIHHAEGRIRFTGAAQEWQYVLTDHLGNTRIMYADLNNNGIPEVPSEIIQEEHYYPFGMKMTGPWMGATAGAKSAYQYNGIEHLDAFDLDVNMALYRTLDPVVGRWWSVDPKGEYLTGLSPYNAMNNSPVVYNDPDGDIVPLVWAAIAVGGAAFNVYQNRDQIFQGGQVNWGKLGAAAAIGAGAAVVGTLAAPATAVGGTLVATVSSFAVSGAIGGAVGGGIQGFGNGAVFGTSDDWVNDAISGGFRGAVVGGLVGGALGGAFGVGAHWFSRAYGGGNMVKDPSFADDVDSGVTLDEPVQLNGGKSPFDNFSVQKQFRHIKGHKMYDGASYFESIDDARKVAEAIKDGQGQFLGNTPGKSRFPVYRVNGVTGYNHNVGAGFLSQKTNVFIVKGTSNFSIVPYNPNF</sequence>
<dbReference type="EMBL" id="JACSIT010000033">
    <property type="protein sequence ID" value="MBC6992624.1"/>
    <property type="molecule type" value="Genomic_DNA"/>
</dbReference>
<protein>
    <recommendedName>
        <fullName evidence="3">RHS repeat-associated core domain-containing protein</fullName>
    </recommendedName>
</protein>
<name>A0A923PG45_9BACT</name>
<dbReference type="NCBIfam" id="TIGR03696">
    <property type="entry name" value="Rhs_assc_core"/>
    <property type="match status" value="1"/>
</dbReference>
<proteinExistence type="predicted"/>
<feature type="non-terminal residue" evidence="1">
    <location>
        <position position="1"/>
    </location>
</feature>
<dbReference type="AlphaFoldDB" id="A0A923PG45"/>
<gene>
    <name evidence="1" type="ORF">H9S92_00465</name>
</gene>
<dbReference type="PANTHER" id="PTHR32305:SF15">
    <property type="entry name" value="PROTEIN RHSA-RELATED"/>
    <property type="match status" value="1"/>
</dbReference>
<dbReference type="InterPro" id="IPR022385">
    <property type="entry name" value="Rhs_assc_core"/>
</dbReference>
<dbReference type="Proteomes" id="UP000650081">
    <property type="component" value="Unassembled WGS sequence"/>
</dbReference>
<dbReference type="InterPro" id="IPR050708">
    <property type="entry name" value="T6SS_VgrG/RHS"/>
</dbReference>
<evidence type="ECO:0000313" key="1">
    <source>
        <dbReference type="EMBL" id="MBC6992624.1"/>
    </source>
</evidence>
<evidence type="ECO:0000313" key="2">
    <source>
        <dbReference type="Proteomes" id="UP000650081"/>
    </source>
</evidence>
<dbReference type="PANTHER" id="PTHR32305">
    <property type="match status" value="1"/>
</dbReference>
<keyword evidence="2" id="KW-1185">Reference proteome</keyword>
<reference evidence="1" key="1">
    <citation type="submission" date="2020-08" db="EMBL/GenBank/DDBJ databases">
        <title>Lewinella bacteria from marine environments.</title>
        <authorList>
            <person name="Zhong Y."/>
        </authorList>
    </citation>
    <scope>NUCLEOTIDE SEQUENCE</scope>
    <source>
        <strain evidence="1">KCTC 42187</strain>
    </source>
</reference>
<organism evidence="1 2">
    <name type="scientific">Neolewinella lacunae</name>
    <dbReference type="NCBI Taxonomy" id="1517758"/>
    <lineage>
        <taxon>Bacteria</taxon>
        <taxon>Pseudomonadati</taxon>
        <taxon>Bacteroidota</taxon>
        <taxon>Saprospiria</taxon>
        <taxon>Saprospirales</taxon>
        <taxon>Lewinellaceae</taxon>
        <taxon>Neolewinella</taxon>
    </lineage>
</organism>
<evidence type="ECO:0008006" key="3">
    <source>
        <dbReference type="Google" id="ProtNLM"/>
    </source>
</evidence>
<comment type="caution">
    <text evidence="1">The sequence shown here is derived from an EMBL/GenBank/DDBJ whole genome shotgun (WGS) entry which is preliminary data.</text>
</comment>
<accession>A0A923PG45</accession>
<dbReference type="Gene3D" id="2.180.10.10">
    <property type="entry name" value="RHS repeat-associated core"/>
    <property type="match status" value="1"/>
</dbReference>
<dbReference type="RefSeq" id="WP_320055149.1">
    <property type="nucleotide sequence ID" value="NZ_JACSIT010000033.1"/>
</dbReference>